<organism evidence="3 4">
    <name type="scientific">Oceaniferula flava</name>
    <dbReference type="NCBI Taxonomy" id="2800421"/>
    <lineage>
        <taxon>Bacteria</taxon>
        <taxon>Pseudomonadati</taxon>
        <taxon>Verrucomicrobiota</taxon>
        <taxon>Verrucomicrobiia</taxon>
        <taxon>Verrucomicrobiales</taxon>
        <taxon>Verrucomicrobiaceae</taxon>
        <taxon>Oceaniferula</taxon>
    </lineage>
</organism>
<comment type="caution">
    <text evidence="3">The sequence shown here is derived from an EMBL/GenBank/DDBJ whole genome shotgun (WGS) entry which is preliminary data.</text>
</comment>
<keyword evidence="4" id="KW-1185">Reference proteome</keyword>
<dbReference type="Pfam" id="PF03960">
    <property type="entry name" value="ArsC"/>
    <property type="match status" value="1"/>
</dbReference>
<evidence type="ECO:0000256" key="1">
    <source>
        <dbReference type="ARBA" id="ARBA00007198"/>
    </source>
</evidence>
<sequence>MLRFYAYKGCDGCRKARKWLQANDISFEEIPVREQPPSLDELQQAKEVLGLKALFNTSGMDYRKLGMKDKLPAMSEQEALQTLHECGNLVKRPFLVGETTALTGFKEAVWAEQLTSQ</sequence>
<dbReference type="PANTHER" id="PTHR30041">
    <property type="entry name" value="ARSENATE REDUCTASE"/>
    <property type="match status" value="1"/>
</dbReference>
<dbReference type="SUPFAM" id="SSF52833">
    <property type="entry name" value="Thioredoxin-like"/>
    <property type="match status" value="1"/>
</dbReference>
<dbReference type="Gene3D" id="3.40.30.10">
    <property type="entry name" value="Glutaredoxin"/>
    <property type="match status" value="1"/>
</dbReference>
<evidence type="ECO:0000256" key="2">
    <source>
        <dbReference type="PROSITE-ProRule" id="PRU01282"/>
    </source>
</evidence>
<gene>
    <name evidence="3" type="ORF">JIN83_13095</name>
</gene>
<dbReference type="Proteomes" id="UP000634206">
    <property type="component" value="Unassembled WGS sequence"/>
</dbReference>
<dbReference type="EMBL" id="JAENIG010000009">
    <property type="protein sequence ID" value="MBK1855903.1"/>
    <property type="molecule type" value="Genomic_DNA"/>
</dbReference>
<dbReference type="PANTHER" id="PTHR30041:SF8">
    <property type="entry name" value="PROTEIN YFFB"/>
    <property type="match status" value="1"/>
</dbReference>
<reference evidence="3" key="1">
    <citation type="submission" date="2021-01" db="EMBL/GenBank/DDBJ databases">
        <title>Modified the classification status of verrucomicrobia.</title>
        <authorList>
            <person name="Feng X."/>
        </authorList>
    </citation>
    <scope>NUCLEOTIDE SEQUENCE</scope>
    <source>
        <strain evidence="3">5K15</strain>
    </source>
</reference>
<name>A0AAE2SCH0_9BACT</name>
<dbReference type="InterPro" id="IPR006504">
    <property type="entry name" value="Tscrpt_reg_Spx/MgsR"/>
</dbReference>
<evidence type="ECO:0000313" key="3">
    <source>
        <dbReference type="EMBL" id="MBK1855903.1"/>
    </source>
</evidence>
<dbReference type="InterPro" id="IPR006660">
    <property type="entry name" value="Arsenate_reductase-like"/>
</dbReference>
<comment type="similarity">
    <text evidence="1 2">Belongs to the ArsC family.</text>
</comment>
<accession>A0AAE2SCH0</accession>
<dbReference type="AlphaFoldDB" id="A0AAE2SCH0"/>
<proteinExistence type="inferred from homology"/>
<protein>
    <submittedName>
        <fullName evidence="3">Spx/MgsR family RNA polymerase-binding regulatory protein</fullName>
    </submittedName>
</protein>
<dbReference type="InterPro" id="IPR036249">
    <property type="entry name" value="Thioredoxin-like_sf"/>
</dbReference>
<evidence type="ECO:0000313" key="4">
    <source>
        <dbReference type="Proteomes" id="UP000634206"/>
    </source>
</evidence>
<dbReference type="NCBIfam" id="TIGR01617">
    <property type="entry name" value="arsC_related"/>
    <property type="match status" value="1"/>
</dbReference>
<dbReference type="RefSeq" id="WP_309490517.1">
    <property type="nucleotide sequence ID" value="NZ_JAENIG010000009.1"/>
</dbReference>
<dbReference type="PROSITE" id="PS51353">
    <property type="entry name" value="ARSC"/>
    <property type="match status" value="1"/>
</dbReference>